<comment type="caution">
    <text evidence="1">The sequence shown here is derived from an EMBL/GenBank/DDBJ whole genome shotgun (WGS) entry which is preliminary data.</text>
</comment>
<accession>A0A921ZDR7</accession>
<proteinExistence type="predicted"/>
<dbReference type="AlphaFoldDB" id="A0A921ZDR7"/>
<organism evidence="1 2">
    <name type="scientific">Manduca sexta</name>
    <name type="common">Tobacco hawkmoth</name>
    <name type="synonym">Tobacco hornworm</name>
    <dbReference type="NCBI Taxonomy" id="7130"/>
    <lineage>
        <taxon>Eukaryota</taxon>
        <taxon>Metazoa</taxon>
        <taxon>Ecdysozoa</taxon>
        <taxon>Arthropoda</taxon>
        <taxon>Hexapoda</taxon>
        <taxon>Insecta</taxon>
        <taxon>Pterygota</taxon>
        <taxon>Neoptera</taxon>
        <taxon>Endopterygota</taxon>
        <taxon>Lepidoptera</taxon>
        <taxon>Glossata</taxon>
        <taxon>Ditrysia</taxon>
        <taxon>Bombycoidea</taxon>
        <taxon>Sphingidae</taxon>
        <taxon>Sphinginae</taxon>
        <taxon>Sphingini</taxon>
        <taxon>Manduca</taxon>
    </lineage>
</organism>
<dbReference type="EMBL" id="JH668492">
    <property type="protein sequence ID" value="KAG6455531.1"/>
    <property type="molecule type" value="Genomic_DNA"/>
</dbReference>
<protein>
    <submittedName>
        <fullName evidence="1">Uncharacterized protein</fullName>
    </submittedName>
</protein>
<sequence length="107" mass="12747">MLKTLNYFWDENLLRNHLMTRDIFDSCFEKKNYINTFTTQNHTRIFFFVFDIDSLLFPAVCPRRKGCINNVVTRHRDGRDARANHIKITPLQRSFRPIVVCAPRPCV</sequence>
<reference evidence="1" key="2">
    <citation type="submission" date="2020-12" db="EMBL/GenBank/DDBJ databases">
        <authorList>
            <person name="Kanost M."/>
        </authorList>
    </citation>
    <scope>NUCLEOTIDE SEQUENCE</scope>
</reference>
<evidence type="ECO:0000313" key="1">
    <source>
        <dbReference type="EMBL" id="KAG6455531.1"/>
    </source>
</evidence>
<dbReference type="Proteomes" id="UP000791440">
    <property type="component" value="Unassembled WGS sequence"/>
</dbReference>
<keyword evidence="2" id="KW-1185">Reference proteome</keyword>
<reference evidence="1" key="1">
    <citation type="journal article" date="2016" name="Insect Biochem. Mol. Biol.">
        <title>Multifaceted biological insights from a draft genome sequence of the tobacco hornworm moth, Manduca sexta.</title>
        <authorList>
            <person name="Kanost M.R."/>
            <person name="Arrese E.L."/>
            <person name="Cao X."/>
            <person name="Chen Y.R."/>
            <person name="Chellapilla S."/>
            <person name="Goldsmith M.R."/>
            <person name="Grosse-Wilde E."/>
            <person name="Heckel D.G."/>
            <person name="Herndon N."/>
            <person name="Jiang H."/>
            <person name="Papanicolaou A."/>
            <person name="Qu J."/>
            <person name="Soulages J.L."/>
            <person name="Vogel H."/>
            <person name="Walters J."/>
            <person name="Waterhouse R.M."/>
            <person name="Ahn S.J."/>
            <person name="Almeida F.C."/>
            <person name="An C."/>
            <person name="Aqrawi P."/>
            <person name="Bretschneider A."/>
            <person name="Bryant W.B."/>
            <person name="Bucks S."/>
            <person name="Chao H."/>
            <person name="Chevignon G."/>
            <person name="Christen J.M."/>
            <person name="Clarke D.F."/>
            <person name="Dittmer N.T."/>
            <person name="Ferguson L.C.F."/>
            <person name="Garavelou S."/>
            <person name="Gordon K.H.J."/>
            <person name="Gunaratna R.T."/>
            <person name="Han Y."/>
            <person name="Hauser F."/>
            <person name="He Y."/>
            <person name="Heidel-Fischer H."/>
            <person name="Hirsh A."/>
            <person name="Hu Y."/>
            <person name="Jiang H."/>
            <person name="Kalra D."/>
            <person name="Klinner C."/>
            <person name="Konig C."/>
            <person name="Kovar C."/>
            <person name="Kroll A.R."/>
            <person name="Kuwar S.S."/>
            <person name="Lee S.L."/>
            <person name="Lehman R."/>
            <person name="Li K."/>
            <person name="Li Z."/>
            <person name="Liang H."/>
            <person name="Lovelace S."/>
            <person name="Lu Z."/>
            <person name="Mansfield J.H."/>
            <person name="McCulloch K.J."/>
            <person name="Mathew T."/>
            <person name="Morton B."/>
            <person name="Muzny D.M."/>
            <person name="Neunemann D."/>
            <person name="Ongeri F."/>
            <person name="Pauchet Y."/>
            <person name="Pu L.L."/>
            <person name="Pyrousis I."/>
            <person name="Rao X.J."/>
            <person name="Redding A."/>
            <person name="Roesel C."/>
            <person name="Sanchez-Gracia A."/>
            <person name="Schaack S."/>
            <person name="Shukla A."/>
            <person name="Tetreau G."/>
            <person name="Wang Y."/>
            <person name="Xiong G.H."/>
            <person name="Traut W."/>
            <person name="Walsh T.K."/>
            <person name="Worley K.C."/>
            <person name="Wu D."/>
            <person name="Wu W."/>
            <person name="Wu Y.Q."/>
            <person name="Zhang X."/>
            <person name="Zou Z."/>
            <person name="Zucker H."/>
            <person name="Briscoe A.D."/>
            <person name="Burmester T."/>
            <person name="Clem R.J."/>
            <person name="Feyereisen R."/>
            <person name="Grimmelikhuijzen C.J.P."/>
            <person name="Hamodrakas S.J."/>
            <person name="Hansson B.S."/>
            <person name="Huguet E."/>
            <person name="Jermiin L.S."/>
            <person name="Lan Q."/>
            <person name="Lehman H.K."/>
            <person name="Lorenzen M."/>
            <person name="Merzendorfer H."/>
            <person name="Michalopoulos I."/>
            <person name="Morton D.B."/>
            <person name="Muthukrishnan S."/>
            <person name="Oakeshott J.G."/>
            <person name="Palmer W."/>
            <person name="Park Y."/>
            <person name="Passarelli A.L."/>
            <person name="Rozas J."/>
            <person name="Schwartz L.M."/>
            <person name="Smith W."/>
            <person name="Southgate A."/>
            <person name="Vilcinskas A."/>
            <person name="Vogt R."/>
            <person name="Wang P."/>
            <person name="Werren J."/>
            <person name="Yu X.Q."/>
            <person name="Zhou J.J."/>
            <person name="Brown S.J."/>
            <person name="Scherer S.E."/>
            <person name="Richards S."/>
            <person name="Blissard G.W."/>
        </authorList>
    </citation>
    <scope>NUCLEOTIDE SEQUENCE</scope>
</reference>
<gene>
    <name evidence="1" type="ORF">O3G_MSEX009253</name>
</gene>
<name>A0A921ZDR7_MANSE</name>
<evidence type="ECO:0000313" key="2">
    <source>
        <dbReference type="Proteomes" id="UP000791440"/>
    </source>
</evidence>